<protein>
    <recommendedName>
        <fullName evidence="1">GGDEF domain-containing protein</fullName>
    </recommendedName>
</protein>
<comment type="caution">
    <text evidence="2">The sequence shown here is derived from an EMBL/GenBank/DDBJ whole genome shotgun (WGS) entry which is preliminary data.</text>
</comment>
<dbReference type="Proteomes" id="UP000648663">
    <property type="component" value="Unassembled WGS sequence"/>
</dbReference>
<dbReference type="PROSITE" id="PS50887">
    <property type="entry name" value="GGDEF"/>
    <property type="match status" value="1"/>
</dbReference>
<sequence>MAAGLNQAVRGADRPVMPIAAATVTVTDGVPSPPGRHAPAAVSLLPTRVTLLDRIAEQTPSSELSPATLVLVGLLRRDTGWPMPGEHLDRVAAALSANVRGDDWLARSGATEFAVLLGAVAHHAETAADRLTEVVSDAGVPGLTACAGIAGLSPDTSPSEVHRRATLCLTAARSIGGGRVIRYRGTRR</sequence>
<reference evidence="3" key="1">
    <citation type="journal article" date="2019" name="Int. J. Syst. Evol. Microbiol.">
        <title>The Global Catalogue of Microorganisms (GCM) 10K type strain sequencing project: providing services to taxonomists for standard genome sequencing and annotation.</title>
        <authorList>
            <consortium name="The Broad Institute Genomics Platform"/>
            <consortium name="The Broad Institute Genome Sequencing Center for Infectious Disease"/>
            <person name="Wu L."/>
            <person name="Ma J."/>
        </authorList>
    </citation>
    <scope>NUCLEOTIDE SEQUENCE [LARGE SCALE GENOMIC DNA]</scope>
    <source>
        <strain evidence="3">CGMCC 4.5581</strain>
    </source>
</reference>
<evidence type="ECO:0000259" key="1">
    <source>
        <dbReference type="PROSITE" id="PS50887"/>
    </source>
</evidence>
<dbReference type="EMBL" id="BMMI01000003">
    <property type="protein sequence ID" value="GGL63130.1"/>
    <property type="molecule type" value="Genomic_DNA"/>
</dbReference>
<organism evidence="2 3">
    <name type="scientific">Modestobacter marinus</name>
    <dbReference type="NCBI Taxonomy" id="477641"/>
    <lineage>
        <taxon>Bacteria</taxon>
        <taxon>Bacillati</taxon>
        <taxon>Actinomycetota</taxon>
        <taxon>Actinomycetes</taxon>
        <taxon>Geodermatophilales</taxon>
        <taxon>Geodermatophilaceae</taxon>
        <taxon>Modestobacter</taxon>
    </lineage>
</organism>
<evidence type="ECO:0000313" key="3">
    <source>
        <dbReference type="Proteomes" id="UP000648663"/>
    </source>
</evidence>
<keyword evidence="3" id="KW-1185">Reference proteome</keyword>
<dbReference type="InterPro" id="IPR000160">
    <property type="entry name" value="GGDEF_dom"/>
</dbReference>
<dbReference type="Gene3D" id="3.30.70.270">
    <property type="match status" value="1"/>
</dbReference>
<dbReference type="Pfam" id="PF00990">
    <property type="entry name" value="GGDEF"/>
    <property type="match status" value="1"/>
</dbReference>
<proteinExistence type="predicted"/>
<accession>A0ABQ2FXI6</accession>
<feature type="domain" description="GGDEF" evidence="1">
    <location>
        <begin position="65"/>
        <end position="185"/>
    </location>
</feature>
<evidence type="ECO:0000313" key="2">
    <source>
        <dbReference type="EMBL" id="GGL63130.1"/>
    </source>
</evidence>
<dbReference type="SUPFAM" id="SSF55073">
    <property type="entry name" value="Nucleotide cyclase"/>
    <property type="match status" value="1"/>
</dbReference>
<name>A0ABQ2FXI6_9ACTN</name>
<dbReference type="InterPro" id="IPR029787">
    <property type="entry name" value="Nucleotide_cyclase"/>
</dbReference>
<dbReference type="InterPro" id="IPR043128">
    <property type="entry name" value="Rev_trsase/Diguanyl_cyclase"/>
</dbReference>
<gene>
    <name evidence="2" type="ORF">GCM10011589_19200</name>
</gene>